<organism evidence="1 2">
    <name type="scientific">Fusarium albosuccineum</name>
    <dbReference type="NCBI Taxonomy" id="1237068"/>
    <lineage>
        <taxon>Eukaryota</taxon>
        <taxon>Fungi</taxon>
        <taxon>Dikarya</taxon>
        <taxon>Ascomycota</taxon>
        <taxon>Pezizomycotina</taxon>
        <taxon>Sordariomycetes</taxon>
        <taxon>Hypocreomycetidae</taxon>
        <taxon>Hypocreales</taxon>
        <taxon>Nectriaceae</taxon>
        <taxon>Fusarium</taxon>
        <taxon>Fusarium decemcellulare species complex</taxon>
    </lineage>
</organism>
<dbReference type="PANTHER" id="PTHR21310">
    <property type="entry name" value="AMINOGLYCOSIDE PHOSPHOTRANSFERASE-RELATED-RELATED"/>
    <property type="match status" value="1"/>
</dbReference>
<gene>
    <name evidence="1" type="ORF">FALBO_4237</name>
</gene>
<dbReference type="SUPFAM" id="SSF56112">
    <property type="entry name" value="Protein kinase-like (PK-like)"/>
    <property type="match status" value="1"/>
</dbReference>
<comment type="caution">
    <text evidence="1">The sequence shown here is derived from an EMBL/GenBank/DDBJ whole genome shotgun (WGS) entry which is preliminary data.</text>
</comment>
<evidence type="ECO:0000313" key="1">
    <source>
        <dbReference type="EMBL" id="KAF4468867.1"/>
    </source>
</evidence>
<dbReference type="EMBL" id="JAADYS010000549">
    <property type="protein sequence ID" value="KAF4468867.1"/>
    <property type="molecule type" value="Genomic_DNA"/>
</dbReference>
<reference evidence="1 2" key="1">
    <citation type="submission" date="2020-01" db="EMBL/GenBank/DDBJ databases">
        <title>Identification and distribution of gene clusters putatively required for synthesis of sphingolipid metabolism inhibitors in phylogenetically diverse species of the filamentous fungus Fusarium.</title>
        <authorList>
            <person name="Kim H.-S."/>
            <person name="Busman M."/>
            <person name="Brown D.W."/>
            <person name="Divon H."/>
            <person name="Uhlig S."/>
            <person name="Proctor R.H."/>
        </authorList>
    </citation>
    <scope>NUCLEOTIDE SEQUENCE [LARGE SCALE GENOMIC DNA]</scope>
    <source>
        <strain evidence="1 2">NRRL 20459</strain>
    </source>
</reference>
<dbReference type="Proteomes" id="UP000554235">
    <property type="component" value="Unassembled WGS sequence"/>
</dbReference>
<dbReference type="InterPro" id="IPR051678">
    <property type="entry name" value="AGP_Transferase"/>
</dbReference>
<dbReference type="InterPro" id="IPR011009">
    <property type="entry name" value="Kinase-like_dom_sf"/>
</dbReference>
<keyword evidence="1" id="KW-0808">Transferase</keyword>
<dbReference type="AlphaFoldDB" id="A0A8H4LIS3"/>
<proteinExistence type="predicted"/>
<dbReference type="PANTHER" id="PTHR21310:SF37">
    <property type="entry name" value="AMINOGLYCOSIDE PHOSPHOTRANSFERASE DOMAIN-CONTAINING PROTEIN"/>
    <property type="match status" value="1"/>
</dbReference>
<protein>
    <submittedName>
        <fullName evidence="1">Aminoglycoside phosphotransferase</fullName>
    </submittedName>
</protein>
<name>A0A8H4LIS3_9HYPO</name>
<sequence>MDKSLPLLRGQITLEEALEEDVDIVRELSYPDKQNDFWLHLNANRAQIEQVVCRHLNVSQSDFSLGDVAEWIHGSYNAIIPIHIDEAAQGSRLPPQAIIRFPLPYKVGEDFRPGNSDEKLRSEAATYCWMRQNCPEIPVPRLFGFGFPGNQSFTTVENAPFFSRIMWSIRRIFAGAALSPYIPHERSQLPDHGYLVLEHITKGQALSETFKEGRHDPEKRANLYRDLSGIMLRLAKLPLPRIGSWTMDNKGTLTLTNRPLTPALYELENAHIPTEIPRDLTYTTVEPYLLDLIACQDNLIRYQPNSIHEEGDGEKQLAALTAMRALLPKFTDRQFRTGPFVFSLTDIQRGNIFVDEDWNITGIADVEWACARPIEMLGPPEWLSGRTLEEITFHYNEFDSLHQEFVDAFEEQELEHHDTTENAELMRECWSTGKFWYANALDAPDSLLSLFVDHIQPKFASLSRPAWDEFSHMLMRLWDSHTEQFISSKIIQHELYTSQLRGLFIKSSFDEDTETEDEFAAKCSPGLLLALGPIPLSLTCSSVPYKNYMSETMIVGRPVDFSIDDNDDRPFWVVEENFTESFRANLHVALSDVRGDSLTTEYLKHGELMCYHNQNYNVIAGGVYHLNKGCMYDEIWHETCWKKTP</sequence>
<dbReference type="OrthoDB" id="3645574at2759"/>
<accession>A0A8H4LIS3</accession>
<keyword evidence="2" id="KW-1185">Reference proteome</keyword>
<evidence type="ECO:0000313" key="2">
    <source>
        <dbReference type="Proteomes" id="UP000554235"/>
    </source>
</evidence>
<dbReference type="GO" id="GO:0016740">
    <property type="term" value="F:transferase activity"/>
    <property type="evidence" value="ECO:0007669"/>
    <property type="project" value="UniProtKB-KW"/>
</dbReference>